<accession>A0A6L9SSF5</accession>
<name>A0A6L9SSF5_9BIFI</name>
<reference evidence="1 2" key="1">
    <citation type="submission" date="2019-10" db="EMBL/GenBank/DDBJ databases">
        <title>Bifidobacterium from non-human primates.</title>
        <authorList>
            <person name="Modesto M."/>
        </authorList>
    </citation>
    <scope>NUCLEOTIDE SEQUENCE [LARGE SCALE GENOMIC DNA]</scope>
    <source>
        <strain evidence="1 2">SMA15</strain>
    </source>
</reference>
<evidence type="ECO:0000313" key="1">
    <source>
        <dbReference type="EMBL" id="NEG55075.1"/>
    </source>
</evidence>
<sequence>MSDRHIDHIDHIDHTDDTARRTAQAVGAFADMLADCQPPERNIFGEAESLLKVARDSDRIWCGTATAAADDQPAIDTLGERALADAVAGELPPTAFQASFHVLMPSSMGFRQVGMLPMGPELPSDNTMTIIWSMATRDDIDHVRVSVLLFSRDDR</sequence>
<evidence type="ECO:0000313" key="2">
    <source>
        <dbReference type="Proteomes" id="UP000483293"/>
    </source>
</evidence>
<dbReference type="AlphaFoldDB" id="A0A6L9SSF5"/>
<organism evidence="1 2">
    <name type="scientific">Bifidobacterium platyrrhinorum</name>
    <dbReference type="NCBI Taxonomy" id="2661628"/>
    <lineage>
        <taxon>Bacteria</taxon>
        <taxon>Bacillati</taxon>
        <taxon>Actinomycetota</taxon>
        <taxon>Actinomycetes</taxon>
        <taxon>Bifidobacteriales</taxon>
        <taxon>Bifidobacteriaceae</taxon>
        <taxon>Bifidobacterium</taxon>
    </lineage>
</organism>
<dbReference type="Proteomes" id="UP000483293">
    <property type="component" value="Unassembled WGS sequence"/>
</dbReference>
<proteinExistence type="predicted"/>
<comment type="caution">
    <text evidence="1">The sequence shown here is derived from an EMBL/GenBank/DDBJ whole genome shotgun (WGS) entry which is preliminary data.</text>
</comment>
<dbReference type="RefSeq" id="WP_163196790.1">
    <property type="nucleotide sequence ID" value="NZ_WHZV01000003.1"/>
</dbReference>
<dbReference type="EMBL" id="WHZV01000003">
    <property type="protein sequence ID" value="NEG55075.1"/>
    <property type="molecule type" value="Genomic_DNA"/>
</dbReference>
<protein>
    <submittedName>
        <fullName evidence="1">Uncharacterized protein</fullName>
    </submittedName>
</protein>
<gene>
    <name evidence="1" type="ORF">GFD21_04670</name>
</gene>
<keyword evidence="2" id="KW-1185">Reference proteome</keyword>